<protein>
    <submittedName>
        <fullName evidence="2">Uncharacterized protein</fullName>
    </submittedName>
</protein>
<evidence type="ECO:0000313" key="3">
    <source>
        <dbReference type="Proteomes" id="UP000623467"/>
    </source>
</evidence>
<name>A0A8H6XK77_9AGAR</name>
<proteinExistence type="predicted"/>
<sequence>MDTTLAADHRPPEQSQKDHIFGPSDTESEAGVDDRRLPRQLNLPGEVQKIDGVQVADAEDGEEVCFGHPCIAEIPDSESLKGWQDSGCD</sequence>
<organism evidence="2 3">
    <name type="scientific">Mycena sanguinolenta</name>
    <dbReference type="NCBI Taxonomy" id="230812"/>
    <lineage>
        <taxon>Eukaryota</taxon>
        <taxon>Fungi</taxon>
        <taxon>Dikarya</taxon>
        <taxon>Basidiomycota</taxon>
        <taxon>Agaricomycotina</taxon>
        <taxon>Agaricomycetes</taxon>
        <taxon>Agaricomycetidae</taxon>
        <taxon>Agaricales</taxon>
        <taxon>Marasmiineae</taxon>
        <taxon>Mycenaceae</taxon>
        <taxon>Mycena</taxon>
    </lineage>
</organism>
<accession>A0A8H6XK77</accession>
<comment type="caution">
    <text evidence="2">The sequence shown here is derived from an EMBL/GenBank/DDBJ whole genome shotgun (WGS) entry which is preliminary data.</text>
</comment>
<evidence type="ECO:0000256" key="1">
    <source>
        <dbReference type="SAM" id="MobiDB-lite"/>
    </source>
</evidence>
<gene>
    <name evidence="2" type="ORF">MSAN_02048900</name>
</gene>
<evidence type="ECO:0000313" key="2">
    <source>
        <dbReference type="EMBL" id="KAF7341929.1"/>
    </source>
</evidence>
<dbReference type="AlphaFoldDB" id="A0A8H6XK77"/>
<feature type="region of interest" description="Disordered" evidence="1">
    <location>
        <begin position="1"/>
        <end position="40"/>
    </location>
</feature>
<keyword evidence="3" id="KW-1185">Reference proteome</keyword>
<dbReference type="Proteomes" id="UP000623467">
    <property type="component" value="Unassembled WGS sequence"/>
</dbReference>
<dbReference type="EMBL" id="JACAZH010000026">
    <property type="protein sequence ID" value="KAF7341929.1"/>
    <property type="molecule type" value="Genomic_DNA"/>
</dbReference>
<reference evidence="2" key="1">
    <citation type="submission" date="2020-05" db="EMBL/GenBank/DDBJ databases">
        <title>Mycena genomes resolve the evolution of fungal bioluminescence.</title>
        <authorList>
            <person name="Tsai I.J."/>
        </authorList>
    </citation>
    <scope>NUCLEOTIDE SEQUENCE</scope>
    <source>
        <strain evidence="2">160909Yilan</strain>
    </source>
</reference>
<feature type="compositionally biased region" description="Basic and acidic residues" evidence="1">
    <location>
        <begin position="7"/>
        <end position="20"/>
    </location>
</feature>